<comment type="caution">
    <text evidence="1">The sequence shown here is derived from an EMBL/GenBank/DDBJ whole genome shotgun (WGS) entry which is preliminary data.</text>
</comment>
<proteinExistence type="predicted"/>
<gene>
    <name evidence="1" type="ORF">I7412_03340</name>
</gene>
<reference evidence="1" key="1">
    <citation type="submission" date="2020-12" db="EMBL/GenBank/DDBJ databases">
        <title>Genomic characterization of non-nitrogen-fixing Frankia strains.</title>
        <authorList>
            <person name="Carlos-Shanley C."/>
            <person name="Guerra T."/>
            <person name="Hahn D."/>
        </authorList>
    </citation>
    <scope>NUCLEOTIDE SEQUENCE</scope>
    <source>
        <strain evidence="1">CN6</strain>
    </source>
</reference>
<protein>
    <submittedName>
        <fullName evidence="1">Uncharacterized protein</fullName>
    </submittedName>
</protein>
<sequence>MLGVGFGNHSHDGRDLLVVVSHDGHGVIDTRDYAKLIRDRDPDASDLLPSDDDLSVPGLGLLAGTRVRIAGLFGGGLHSTTSDGWAIDVVAPEWLRHRVLLSSDGGRYEGPSGTDWWHIFQAHSELRAAGFSPSGRSLVIATSSDVTLLIRYLS</sequence>
<evidence type="ECO:0000313" key="1">
    <source>
        <dbReference type="EMBL" id="MBL7626224.1"/>
    </source>
</evidence>
<evidence type="ECO:0000313" key="2">
    <source>
        <dbReference type="Proteomes" id="UP000604475"/>
    </source>
</evidence>
<accession>A0A937RC80</accession>
<dbReference type="RefSeq" id="WP_202998739.1">
    <property type="nucleotide sequence ID" value="NZ_JADWYU010000142.1"/>
</dbReference>
<name>A0A937RC80_9ACTN</name>
<organism evidence="1 2">
    <name type="scientific">Frankia nepalensis</name>
    <dbReference type="NCBI Taxonomy" id="1836974"/>
    <lineage>
        <taxon>Bacteria</taxon>
        <taxon>Bacillati</taxon>
        <taxon>Actinomycetota</taxon>
        <taxon>Actinomycetes</taxon>
        <taxon>Frankiales</taxon>
        <taxon>Frankiaceae</taxon>
        <taxon>Frankia</taxon>
    </lineage>
</organism>
<dbReference type="AlphaFoldDB" id="A0A937RC80"/>
<keyword evidence="2" id="KW-1185">Reference proteome</keyword>
<dbReference type="EMBL" id="JAEACQ010000123">
    <property type="protein sequence ID" value="MBL7626224.1"/>
    <property type="molecule type" value="Genomic_DNA"/>
</dbReference>
<dbReference type="Proteomes" id="UP000604475">
    <property type="component" value="Unassembled WGS sequence"/>
</dbReference>